<keyword evidence="4" id="KW-1185">Reference proteome</keyword>
<evidence type="ECO:0000256" key="2">
    <source>
        <dbReference type="SAM" id="SignalP"/>
    </source>
</evidence>
<dbReference type="EMBL" id="BAAANJ010000016">
    <property type="protein sequence ID" value="GAA1818013.1"/>
    <property type="molecule type" value="Genomic_DNA"/>
</dbReference>
<comment type="caution">
    <text evidence="3">The sequence shown here is derived from an EMBL/GenBank/DDBJ whole genome shotgun (WGS) entry which is preliminary data.</text>
</comment>
<sequence>MRERADMNTTKHTRPTGAATAILLGFAIAVTPVTAHATQAGATPAMVPTGPDIVLAATENLRQLVEADRVPAVLVRPADKTLRQLVEADRVPAVLVRPADKTLRQLMEEDRAAGVSTRPFGEPAPQLTEEDRPPIVAPRPSHTPAPQMTEEDRPPLVSSEVPQPTVRPLPKGDRR</sequence>
<protein>
    <recommendedName>
        <fullName evidence="5">Secreted protein</fullName>
    </recommendedName>
</protein>
<evidence type="ECO:0000313" key="4">
    <source>
        <dbReference type="Proteomes" id="UP001500002"/>
    </source>
</evidence>
<proteinExistence type="predicted"/>
<accession>A0ABN2MAW4</accession>
<reference evidence="3 4" key="1">
    <citation type="journal article" date="2019" name="Int. J. Syst. Evol. Microbiol.">
        <title>The Global Catalogue of Microorganisms (GCM) 10K type strain sequencing project: providing services to taxonomists for standard genome sequencing and annotation.</title>
        <authorList>
            <consortium name="The Broad Institute Genomics Platform"/>
            <consortium name="The Broad Institute Genome Sequencing Center for Infectious Disease"/>
            <person name="Wu L."/>
            <person name="Ma J."/>
        </authorList>
    </citation>
    <scope>NUCLEOTIDE SEQUENCE [LARGE SCALE GENOMIC DNA]</scope>
    <source>
        <strain evidence="3 4">JCM 14322</strain>
    </source>
</reference>
<dbReference type="Proteomes" id="UP001500002">
    <property type="component" value="Unassembled WGS sequence"/>
</dbReference>
<evidence type="ECO:0000256" key="1">
    <source>
        <dbReference type="SAM" id="MobiDB-lite"/>
    </source>
</evidence>
<feature type="chain" id="PRO_5045588227" description="Secreted protein" evidence="2">
    <location>
        <begin position="38"/>
        <end position="175"/>
    </location>
</feature>
<feature type="signal peptide" evidence="2">
    <location>
        <begin position="1"/>
        <end position="37"/>
    </location>
</feature>
<gene>
    <name evidence="3" type="ORF">GCM10009749_30200</name>
</gene>
<evidence type="ECO:0008006" key="5">
    <source>
        <dbReference type="Google" id="ProtNLM"/>
    </source>
</evidence>
<name>A0ABN2MAW4_9MICO</name>
<organism evidence="3 4">
    <name type="scientific">Agromyces neolithicus</name>
    <dbReference type="NCBI Taxonomy" id="269420"/>
    <lineage>
        <taxon>Bacteria</taxon>
        <taxon>Bacillati</taxon>
        <taxon>Actinomycetota</taxon>
        <taxon>Actinomycetes</taxon>
        <taxon>Micrococcales</taxon>
        <taxon>Microbacteriaceae</taxon>
        <taxon>Agromyces</taxon>
    </lineage>
</organism>
<evidence type="ECO:0000313" key="3">
    <source>
        <dbReference type="EMBL" id="GAA1818013.1"/>
    </source>
</evidence>
<keyword evidence="2" id="KW-0732">Signal</keyword>
<feature type="region of interest" description="Disordered" evidence="1">
    <location>
        <begin position="109"/>
        <end position="175"/>
    </location>
</feature>